<sequence length="345" mass="38698">GFSRQGKEAEPGVAQYNLRILSLVTYCSAFLLGTASNGLVIWISSFHLPHSVNRIWFLQLAVAALAFCFLLPFDVATTALGYHWPFSRLGCKLHSTLKSFTLFTSVFLLTLISIDRCVCVLWPVWARGHRSPGQAVLVSGCAWLLALALSGPDLVFLDTREEGRMVFCEFNFDPPNNSSDNVVLWLETVVQRFSDQIITRFVVGFLVPLIVMGGCYGLIAARLWRGQWSHSRRPFVILIAWVTIFFLCWFPRHLRFFLELADAANQVDMNILLIWLDALASFLICAHSCLNPLLYAFLSPDFRKQLFRCLPAILDCGALGEESESAPSAGNNLDQARPETECPEL</sequence>
<dbReference type="GO" id="GO:0007200">
    <property type="term" value="P:phospholipase C-activating G protein-coupled receptor signaling pathway"/>
    <property type="evidence" value="ECO:0000318"/>
    <property type="project" value="GO_Central"/>
</dbReference>
<keyword evidence="8 12" id="KW-0675">Receptor</keyword>
<dbReference type="GO" id="GO:0006954">
    <property type="term" value="P:inflammatory response"/>
    <property type="evidence" value="ECO:0000318"/>
    <property type="project" value="GO_Central"/>
</dbReference>
<comment type="similarity">
    <text evidence="12">Belongs to the G-protein coupled receptor 1 family.</text>
</comment>
<evidence type="ECO:0000256" key="9">
    <source>
        <dbReference type="ARBA" id="ARBA00023180"/>
    </source>
</evidence>
<name>F7DKA7_ORNAN</name>
<feature type="transmembrane region" description="Helical" evidence="14">
    <location>
        <begin position="20"/>
        <end position="43"/>
    </location>
</feature>
<evidence type="ECO:0000256" key="7">
    <source>
        <dbReference type="ARBA" id="ARBA00023157"/>
    </source>
</evidence>
<organism evidence="16 17">
    <name type="scientific">Ornithorhynchus anatinus</name>
    <name type="common">Duckbill platypus</name>
    <dbReference type="NCBI Taxonomy" id="9258"/>
    <lineage>
        <taxon>Eukaryota</taxon>
        <taxon>Metazoa</taxon>
        <taxon>Chordata</taxon>
        <taxon>Craniata</taxon>
        <taxon>Vertebrata</taxon>
        <taxon>Euteleostomi</taxon>
        <taxon>Mammalia</taxon>
        <taxon>Monotremata</taxon>
        <taxon>Ornithorhynchidae</taxon>
        <taxon>Ornithorhynchus</taxon>
    </lineage>
</organism>
<keyword evidence="9" id="KW-0325">Glycoprotein</keyword>
<feature type="region of interest" description="Disordered" evidence="13">
    <location>
        <begin position="324"/>
        <end position="345"/>
    </location>
</feature>
<dbReference type="STRING" id="9258.ENSOANP00000007682"/>
<feature type="compositionally biased region" description="Basic and acidic residues" evidence="13">
    <location>
        <begin position="336"/>
        <end position="345"/>
    </location>
</feature>
<dbReference type="CDD" id="cd15117">
    <property type="entry name" value="7tmA_FPR-like"/>
    <property type="match status" value="1"/>
</dbReference>
<keyword evidence="6 14" id="KW-0472">Membrane</keyword>
<dbReference type="HOGENOM" id="CLU_009579_8_0_1"/>
<dbReference type="eggNOG" id="KOG3656">
    <property type="taxonomic scope" value="Eukaryota"/>
</dbReference>
<evidence type="ECO:0000256" key="1">
    <source>
        <dbReference type="ARBA" id="ARBA00004651"/>
    </source>
</evidence>
<keyword evidence="3 12" id="KW-0812">Transmembrane</keyword>
<feature type="compositionally biased region" description="Polar residues" evidence="13">
    <location>
        <begin position="325"/>
        <end position="334"/>
    </location>
</feature>
<dbReference type="GO" id="GO:0007204">
    <property type="term" value="P:positive regulation of cytosolic calcium ion concentration"/>
    <property type="evidence" value="ECO:0000318"/>
    <property type="project" value="GO_Central"/>
</dbReference>
<reference evidence="16" key="2">
    <citation type="submission" date="2025-08" db="UniProtKB">
        <authorList>
            <consortium name="Ensembl"/>
        </authorList>
    </citation>
    <scope>IDENTIFICATION</scope>
    <source>
        <strain evidence="16">Glennie</strain>
    </source>
</reference>
<evidence type="ECO:0000256" key="3">
    <source>
        <dbReference type="ARBA" id="ARBA00022692"/>
    </source>
</evidence>
<dbReference type="PANTHER" id="PTHR24225">
    <property type="entry name" value="CHEMOTACTIC RECEPTOR"/>
    <property type="match status" value="1"/>
</dbReference>
<dbReference type="InterPro" id="IPR017452">
    <property type="entry name" value="GPCR_Rhodpsn_7TM"/>
</dbReference>
<feature type="transmembrane region" description="Helical" evidence="14">
    <location>
        <begin position="136"/>
        <end position="157"/>
    </location>
</feature>
<proteinExistence type="inferred from homology"/>
<reference evidence="16 17" key="1">
    <citation type="journal article" date="2008" name="Nature">
        <title>Genome analysis of the platypus reveals unique signatures of evolution.</title>
        <authorList>
            <person name="Warren W.C."/>
            <person name="Hillier L.W."/>
            <person name="Marshall Graves J.A."/>
            <person name="Birney E."/>
            <person name="Ponting C.P."/>
            <person name="Grutzner F."/>
            <person name="Belov K."/>
            <person name="Miller W."/>
            <person name="Clarke L."/>
            <person name="Chinwalla A.T."/>
            <person name="Yang S.P."/>
            <person name="Heger A."/>
            <person name="Locke D.P."/>
            <person name="Miethke P."/>
            <person name="Waters P.D."/>
            <person name="Veyrunes F."/>
            <person name="Fulton L."/>
            <person name="Fulton B."/>
            <person name="Graves T."/>
            <person name="Wallis J."/>
            <person name="Puente X.S."/>
            <person name="Lopez-Otin C."/>
            <person name="Ordonez G.R."/>
            <person name="Eichler E.E."/>
            <person name="Chen L."/>
            <person name="Cheng Z."/>
            <person name="Deakin J.E."/>
            <person name="Alsop A."/>
            <person name="Thompson K."/>
            <person name="Kirby P."/>
            <person name="Papenfuss A.T."/>
            <person name="Wakefield M.J."/>
            <person name="Olender T."/>
            <person name="Lancet D."/>
            <person name="Huttley G.A."/>
            <person name="Smit A.F."/>
            <person name="Pask A."/>
            <person name="Temple-Smith P."/>
            <person name="Batzer M.A."/>
            <person name="Walker J.A."/>
            <person name="Konkel M.K."/>
            <person name="Harris R.S."/>
            <person name="Whittington C.M."/>
            <person name="Wong E.S."/>
            <person name="Gemmell N.J."/>
            <person name="Buschiazzo E."/>
            <person name="Vargas Jentzsch I.M."/>
            <person name="Merkel A."/>
            <person name="Schmitz J."/>
            <person name="Zemann A."/>
            <person name="Churakov G."/>
            <person name="Kriegs J.O."/>
            <person name="Brosius J."/>
            <person name="Murchison E.P."/>
            <person name="Sachidanandam R."/>
            <person name="Smith C."/>
            <person name="Hannon G.J."/>
            <person name="Tsend-Ayush E."/>
            <person name="McMillan D."/>
            <person name="Attenborough R."/>
            <person name="Rens W."/>
            <person name="Ferguson-Smith M."/>
            <person name="Lefevre C.M."/>
            <person name="Sharp J.A."/>
            <person name="Nicholas K.R."/>
            <person name="Ray D.A."/>
            <person name="Kube M."/>
            <person name="Reinhardt R."/>
            <person name="Pringle T.H."/>
            <person name="Taylor J."/>
            <person name="Jones R.C."/>
            <person name="Nixon B."/>
            <person name="Dacheux J.L."/>
            <person name="Niwa H."/>
            <person name="Sekita Y."/>
            <person name="Huang X."/>
            <person name="Stark A."/>
            <person name="Kheradpour P."/>
            <person name="Kellis M."/>
            <person name="Flicek P."/>
            <person name="Chen Y."/>
            <person name="Webber C."/>
            <person name="Hardison R."/>
            <person name="Nelson J."/>
            <person name="Hallsworth-Pepin K."/>
            <person name="Delehaunty K."/>
            <person name="Markovic C."/>
            <person name="Minx P."/>
            <person name="Feng Y."/>
            <person name="Kremitzki C."/>
            <person name="Mitreva M."/>
            <person name="Glasscock J."/>
            <person name="Wylie T."/>
            <person name="Wohldmann P."/>
            <person name="Thiru P."/>
            <person name="Nhan M.N."/>
            <person name="Pohl C.S."/>
            <person name="Smith S.M."/>
            <person name="Hou S."/>
            <person name="Nefedov M."/>
            <person name="de Jong P.J."/>
            <person name="Renfree M.B."/>
            <person name="Mardis E.R."/>
            <person name="Wilson R.K."/>
        </authorList>
    </citation>
    <scope>NUCLEOTIDE SEQUENCE [LARGE SCALE GENOMIC DNA]</scope>
    <source>
        <strain evidence="16 17">Glennie</strain>
    </source>
</reference>
<evidence type="ECO:0000256" key="8">
    <source>
        <dbReference type="ARBA" id="ARBA00023170"/>
    </source>
</evidence>
<evidence type="ECO:0000256" key="10">
    <source>
        <dbReference type="ARBA" id="ARBA00023224"/>
    </source>
</evidence>
<evidence type="ECO:0000259" key="15">
    <source>
        <dbReference type="PROSITE" id="PS50262"/>
    </source>
</evidence>
<gene>
    <name evidence="16" type="primary">LOC100090396</name>
</gene>
<evidence type="ECO:0000256" key="14">
    <source>
        <dbReference type="SAM" id="Phobius"/>
    </source>
</evidence>
<evidence type="ECO:0000256" key="11">
    <source>
        <dbReference type="ARBA" id="ARBA00025736"/>
    </source>
</evidence>
<evidence type="ECO:0000256" key="5">
    <source>
        <dbReference type="ARBA" id="ARBA00023040"/>
    </source>
</evidence>
<dbReference type="PROSITE" id="PS50262">
    <property type="entry name" value="G_PROTEIN_RECEP_F1_2"/>
    <property type="match status" value="1"/>
</dbReference>
<dbReference type="GeneTree" id="ENSGT01140000282544"/>
<dbReference type="Ensembl" id="ENSOANT00000007684.2">
    <property type="protein sequence ID" value="ENSOANP00000007682.2"/>
    <property type="gene ID" value="ENSOANG00000004848.2"/>
</dbReference>
<evidence type="ECO:0000256" key="12">
    <source>
        <dbReference type="RuleBase" id="RU000688"/>
    </source>
</evidence>
<dbReference type="PRINTS" id="PR00526">
    <property type="entry name" value="FMETLEUPHER"/>
</dbReference>
<keyword evidence="7" id="KW-1015">Disulfide bond</keyword>
<dbReference type="InterPro" id="IPR000276">
    <property type="entry name" value="GPCR_Rhodpsn"/>
</dbReference>
<dbReference type="AlphaFoldDB" id="F7DKA7"/>
<evidence type="ECO:0000256" key="6">
    <source>
        <dbReference type="ARBA" id="ARBA00023136"/>
    </source>
</evidence>
<feature type="transmembrane region" description="Helical" evidence="14">
    <location>
        <begin position="272"/>
        <end position="298"/>
    </location>
</feature>
<feature type="transmembrane region" description="Helical" evidence="14">
    <location>
        <begin position="55"/>
        <end position="82"/>
    </location>
</feature>
<dbReference type="PROSITE" id="PS00237">
    <property type="entry name" value="G_PROTEIN_RECEP_F1_1"/>
    <property type="match status" value="1"/>
</dbReference>
<dbReference type="PANTHER" id="PTHR24225:SF0">
    <property type="entry name" value="N-FORMYL PEPTIDE RECEPTOR 2"/>
    <property type="match status" value="1"/>
</dbReference>
<dbReference type="SUPFAM" id="SSF81321">
    <property type="entry name" value="Family A G protein-coupled receptor-like"/>
    <property type="match status" value="1"/>
</dbReference>
<comment type="subcellular location">
    <subcellularLocation>
        <location evidence="1">Cell membrane</location>
        <topology evidence="1">Multi-pass membrane protein</topology>
    </subcellularLocation>
</comment>
<keyword evidence="10 12" id="KW-0807">Transducer</keyword>
<feature type="transmembrane region" description="Helical" evidence="14">
    <location>
        <begin position="235"/>
        <end position="252"/>
    </location>
</feature>
<evidence type="ECO:0000256" key="13">
    <source>
        <dbReference type="SAM" id="MobiDB-lite"/>
    </source>
</evidence>
<dbReference type="Bgee" id="ENSOANG00000004848">
    <property type="expression patterns" value="Expressed in cerebellum"/>
</dbReference>
<evidence type="ECO:0000256" key="2">
    <source>
        <dbReference type="ARBA" id="ARBA00022475"/>
    </source>
</evidence>
<dbReference type="GO" id="GO:0005886">
    <property type="term" value="C:plasma membrane"/>
    <property type="evidence" value="ECO:0000318"/>
    <property type="project" value="GO_Central"/>
</dbReference>
<dbReference type="FunFam" id="1.20.1070.10:FF:000529">
    <property type="entry name" value="Si:ch211-240b21.4"/>
    <property type="match status" value="1"/>
</dbReference>
<evidence type="ECO:0000256" key="4">
    <source>
        <dbReference type="ARBA" id="ARBA00022989"/>
    </source>
</evidence>
<dbReference type="Pfam" id="PF00001">
    <property type="entry name" value="7tm_1"/>
    <property type="match status" value="1"/>
</dbReference>
<comment type="similarity">
    <text evidence="11">Belongs to the chemokine-like receptor (CMKLR) family.</text>
</comment>
<reference evidence="16" key="3">
    <citation type="submission" date="2025-09" db="UniProtKB">
        <authorList>
            <consortium name="Ensembl"/>
        </authorList>
    </citation>
    <scope>IDENTIFICATION</scope>
    <source>
        <strain evidence="16">Glennie</strain>
    </source>
</reference>
<dbReference type="GO" id="GO:0004982">
    <property type="term" value="F:N-formyl peptide receptor activity"/>
    <property type="evidence" value="ECO:0000318"/>
    <property type="project" value="GO_Central"/>
</dbReference>
<protein>
    <recommendedName>
        <fullName evidence="15">G-protein coupled receptors family 1 profile domain-containing protein</fullName>
    </recommendedName>
</protein>
<dbReference type="InterPro" id="IPR000826">
    <property type="entry name" value="Formyl_rcpt-rel"/>
</dbReference>
<keyword evidence="4 14" id="KW-1133">Transmembrane helix</keyword>
<dbReference type="GO" id="GO:0002430">
    <property type="term" value="P:complement receptor mediated signaling pathway"/>
    <property type="evidence" value="ECO:0000318"/>
    <property type="project" value="GO_Central"/>
</dbReference>
<feature type="transmembrane region" description="Helical" evidence="14">
    <location>
        <begin position="201"/>
        <end position="223"/>
    </location>
</feature>
<evidence type="ECO:0000313" key="16">
    <source>
        <dbReference type="Ensembl" id="ENSOANP00000007682.2"/>
    </source>
</evidence>
<feature type="domain" description="G-protein coupled receptors family 1 profile" evidence="15">
    <location>
        <begin position="36"/>
        <end position="295"/>
    </location>
</feature>
<keyword evidence="5 12" id="KW-0297">G-protein coupled receptor</keyword>
<dbReference type="InParanoid" id="F7DKA7"/>
<keyword evidence="17" id="KW-1185">Reference proteome</keyword>
<dbReference type="Gene3D" id="1.20.1070.10">
    <property type="entry name" value="Rhodopsin 7-helix transmembrane proteins"/>
    <property type="match status" value="1"/>
</dbReference>
<feature type="transmembrane region" description="Helical" evidence="14">
    <location>
        <begin position="102"/>
        <end position="124"/>
    </location>
</feature>
<dbReference type="PRINTS" id="PR00237">
    <property type="entry name" value="GPCRRHODOPSN"/>
</dbReference>
<accession>F7DKA7</accession>
<evidence type="ECO:0000313" key="17">
    <source>
        <dbReference type="Proteomes" id="UP000002279"/>
    </source>
</evidence>
<dbReference type="Proteomes" id="UP000002279">
    <property type="component" value="Chromosome 5"/>
</dbReference>
<keyword evidence="2" id="KW-1003">Cell membrane</keyword>
<dbReference type="GO" id="GO:0004875">
    <property type="term" value="F:complement receptor activity"/>
    <property type="evidence" value="ECO:0000318"/>
    <property type="project" value="GO_Central"/>
</dbReference>